<comment type="subcellular location">
    <subcellularLocation>
        <location evidence="1 9">Cell membrane</location>
        <topology evidence="1 9">Multi-pass membrane protein</topology>
    </subcellularLocation>
</comment>
<keyword evidence="12" id="KW-1185">Reference proteome</keyword>
<dbReference type="Gene3D" id="1.10.3720.10">
    <property type="entry name" value="MetI-like"/>
    <property type="match status" value="1"/>
</dbReference>
<evidence type="ECO:0000259" key="10">
    <source>
        <dbReference type="PROSITE" id="PS50928"/>
    </source>
</evidence>
<feature type="transmembrane region" description="Helical" evidence="9">
    <location>
        <begin position="430"/>
        <end position="452"/>
    </location>
</feature>
<keyword evidence="5" id="KW-0571">Peptide transport</keyword>
<dbReference type="GO" id="GO:0005886">
    <property type="term" value="C:plasma membrane"/>
    <property type="evidence" value="ECO:0007669"/>
    <property type="project" value="UniProtKB-SubCell"/>
</dbReference>
<keyword evidence="7 9" id="KW-1133">Transmembrane helix</keyword>
<protein>
    <submittedName>
        <fullName evidence="11">Peptide ABC transporter permease</fullName>
    </submittedName>
</protein>
<dbReference type="InterPro" id="IPR000515">
    <property type="entry name" value="MetI-like"/>
</dbReference>
<comment type="caution">
    <text evidence="11">The sequence shown here is derived from an EMBL/GenBank/DDBJ whole genome shotgun (WGS) entry which is preliminary data.</text>
</comment>
<keyword evidence="2 9" id="KW-0813">Transport</keyword>
<dbReference type="RefSeq" id="WP_067330254.1">
    <property type="nucleotide sequence ID" value="NZ_LNKT01000012.1"/>
</dbReference>
<proteinExistence type="inferred from homology"/>
<dbReference type="GO" id="GO:0055085">
    <property type="term" value="P:transmembrane transport"/>
    <property type="evidence" value="ECO:0007669"/>
    <property type="project" value="InterPro"/>
</dbReference>
<dbReference type="OrthoDB" id="9783218at2"/>
<keyword evidence="6" id="KW-0653">Protein transport</keyword>
<dbReference type="GO" id="GO:0015031">
    <property type="term" value="P:protein transport"/>
    <property type="evidence" value="ECO:0007669"/>
    <property type="project" value="UniProtKB-KW"/>
</dbReference>
<reference evidence="11 12" key="1">
    <citation type="submission" date="2015-11" db="EMBL/GenBank/DDBJ databases">
        <title>Draft genome of Sulfurovum riftiae 1812E, a member of the Epsilonproteobacteria isolated from the tube of the deep-sea hydrothermal vent tubewom Riftia pachyptila.</title>
        <authorList>
            <person name="Vetriani C."/>
            <person name="Giovannelli D."/>
        </authorList>
    </citation>
    <scope>NUCLEOTIDE SEQUENCE [LARGE SCALE GENOMIC DNA]</scope>
    <source>
        <strain evidence="11 12">1812E</strain>
    </source>
</reference>
<name>A0A151CH53_9BACT</name>
<evidence type="ECO:0000256" key="9">
    <source>
        <dbReference type="RuleBase" id="RU363032"/>
    </source>
</evidence>
<evidence type="ECO:0000256" key="2">
    <source>
        <dbReference type="ARBA" id="ARBA00022448"/>
    </source>
</evidence>
<evidence type="ECO:0000256" key="7">
    <source>
        <dbReference type="ARBA" id="ARBA00022989"/>
    </source>
</evidence>
<dbReference type="Pfam" id="PF00528">
    <property type="entry name" value="BPD_transp_1"/>
    <property type="match status" value="1"/>
</dbReference>
<evidence type="ECO:0000256" key="5">
    <source>
        <dbReference type="ARBA" id="ARBA00022856"/>
    </source>
</evidence>
<dbReference type="PANTHER" id="PTHR43386:SF24">
    <property type="entry name" value="OLIGOPEPTIDE TRANSPORT SYSTEM PERMEASE PROTEIN AMID"/>
    <property type="match status" value="1"/>
</dbReference>
<dbReference type="PROSITE" id="PS50928">
    <property type="entry name" value="ABC_TM1"/>
    <property type="match status" value="1"/>
</dbReference>
<keyword evidence="3" id="KW-1003">Cell membrane</keyword>
<dbReference type="InterPro" id="IPR035906">
    <property type="entry name" value="MetI-like_sf"/>
</dbReference>
<feature type="transmembrane region" description="Helical" evidence="9">
    <location>
        <begin position="246"/>
        <end position="273"/>
    </location>
</feature>
<feature type="transmembrane region" description="Helical" evidence="9">
    <location>
        <begin position="323"/>
        <end position="342"/>
    </location>
</feature>
<organism evidence="11 12">
    <name type="scientific">Sulfurovum riftiae</name>
    <dbReference type="NCBI Taxonomy" id="1630136"/>
    <lineage>
        <taxon>Bacteria</taxon>
        <taxon>Pseudomonadati</taxon>
        <taxon>Campylobacterota</taxon>
        <taxon>Epsilonproteobacteria</taxon>
        <taxon>Campylobacterales</taxon>
        <taxon>Sulfurovaceae</taxon>
        <taxon>Sulfurovum</taxon>
    </lineage>
</organism>
<dbReference type="SUPFAM" id="SSF161098">
    <property type="entry name" value="MetI-like"/>
    <property type="match status" value="1"/>
</dbReference>
<feature type="domain" description="ABC transmembrane type-1" evidence="10">
    <location>
        <begin position="242"/>
        <end position="452"/>
    </location>
</feature>
<dbReference type="Proteomes" id="UP000075359">
    <property type="component" value="Unassembled WGS sequence"/>
</dbReference>
<keyword evidence="8 9" id="KW-0472">Membrane</keyword>
<accession>A0A151CH53</accession>
<feature type="transmembrane region" description="Helical" evidence="9">
    <location>
        <begin position="38"/>
        <end position="58"/>
    </location>
</feature>
<evidence type="ECO:0000256" key="6">
    <source>
        <dbReference type="ARBA" id="ARBA00022927"/>
    </source>
</evidence>
<comment type="similarity">
    <text evidence="9">Belongs to the binding-protein-dependent transport system permease family.</text>
</comment>
<evidence type="ECO:0000256" key="1">
    <source>
        <dbReference type="ARBA" id="ARBA00004651"/>
    </source>
</evidence>
<evidence type="ECO:0000256" key="3">
    <source>
        <dbReference type="ARBA" id="ARBA00022475"/>
    </source>
</evidence>
<dbReference type="EMBL" id="LNKT01000012">
    <property type="protein sequence ID" value="KYJ86827.1"/>
    <property type="molecule type" value="Genomic_DNA"/>
</dbReference>
<evidence type="ECO:0000313" key="12">
    <source>
        <dbReference type="Proteomes" id="UP000075359"/>
    </source>
</evidence>
<dbReference type="PANTHER" id="PTHR43386">
    <property type="entry name" value="OLIGOPEPTIDE TRANSPORT SYSTEM PERMEASE PROTEIN APPC"/>
    <property type="match status" value="1"/>
</dbReference>
<dbReference type="CDD" id="cd06261">
    <property type="entry name" value="TM_PBP2"/>
    <property type="match status" value="1"/>
</dbReference>
<dbReference type="GO" id="GO:0015833">
    <property type="term" value="P:peptide transport"/>
    <property type="evidence" value="ECO:0007669"/>
    <property type="project" value="UniProtKB-KW"/>
</dbReference>
<sequence>MSLTLLWTDMMVWILIVALLAWGWVVSRSPQVKKQWHTIFRSPVAMASAIVLIFYLFFTLLDSVHMRFHVENGSVKSSASEHVQYRGEMVSLLDLLFSHTIEKTERTYSAPFATHEYTKSIVVDENDVTRQEYLPLKHVKVSKGESERRDILQRSLTATMLGLCVSLLFVFLHIALNGKGTFGEKVRRVWYGETELPWRTAYLAFTLLLVTFVWMYMLSHHYHVLGTDKVGGDVFYQSLKSIRTGVLIGILTTLVMLPVSIVLGISAGFFGGWIDDVIQYIYTTLNSIPGVLLIAGAVLVMQVMMDNNPQWFETTLERSDLRLLFLILILGMTSWTGLCRLLRAETLKISQVEFVTAAKAFGVSKWKIIFRHIMPNLMHIILISVVLDFSALVLAEAVLSYVGVGVDPTMYSWGNMINQARLEMAREPMVWWSLFSAFIFMFILVLAANLLSDRIQKVLDPRSRS</sequence>
<evidence type="ECO:0000313" key="11">
    <source>
        <dbReference type="EMBL" id="KYJ86827.1"/>
    </source>
</evidence>
<evidence type="ECO:0000256" key="8">
    <source>
        <dbReference type="ARBA" id="ARBA00023136"/>
    </source>
</evidence>
<feature type="transmembrane region" description="Helical" evidence="9">
    <location>
        <begin position="156"/>
        <end position="176"/>
    </location>
</feature>
<gene>
    <name evidence="11" type="ORF">AS592_08355</name>
</gene>
<feature type="transmembrane region" description="Helical" evidence="9">
    <location>
        <begin position="196"/>
        <end position="217"/>
    </location>
</feature>
<dbReference type="InterPro" id="IPR050366">
    <property type="entry name" value="BP-dependent_transpt_permease"/>
</dbReference>
<feature type="transmembrane region" description="Helical" evidence="9">
    <location>
        <begin position="377"/>
        <end position="402"/>
    </location>
</feature>
<keyword evidence="4 9" id="KW-0812">Transmembrane</keyword>
<dbReference type="AlphaFoldDB" id="A0A151CH53"/>
<dbReference type="STRING" id="1630136.AS592_08355"/>
<feature type="transmembrane region" description="Helical" evidence="9">
    <location>
        <begin position="280"/>
        <end position="303"/>
    </location>
</feature>
<feature type="transmembrane region" description="Helical" evidence="9">
    <location>
        <begin position="6"/>
        <end position="26"/>
    </location>
</feature>
<evidence type="ECO:0000256" key="4">
    <source>
        <dbReference type="ARBA" id="ARBA00022692"/>
    </source>
</evidence>